<evidence type="ECO:0000313" key="2">
    <source>
        <dbReference type="EMBL" id="KAH9493547.1"/>
    </source>
</evidence>
<sequence>MQALDLMLEMDFCLISRLGILFHNLALQSVRKCQLLIDKRLAKGGGGGGGGCGITDDDGGVIDPDDIDSDVVSGGSM</sequence>
<reference evidence="2" key="1">
    <citation type="submission" date="2013-05" db="EMBL/GenBank/DDBJ databases">
        <authorList>
            <person name="Yim A.K.Y."/>
            <person name="Chan T.F."/>
            <person name="Ji K.M."/>
            <person name="Liu X.Y."/>
            <person name="Zhou J.W."/>
            <person name="Li R.Q."/>
            <person name="Yang K.Y."/>
            <person name="Li J."/>
            <person name="Li M."/>
            <person name="Law P.T.W."/>
            <person name="Wu Y.L."/>
            <person name="Cai Z.L."/>
            <person name="Qin H."/>
            <person name="Bao Y."/>
            <person name="Leung R.K.K."/>
            <person name="Ng P.K.S."/>
            <person name="Zou J."/>
            <person name="Zhong X.J."/>
            <person name="Ran P.X."/>
            <person name="Zhong N.S."/>
            <person name="Liu Z.G."/>
            <person name="Tsui S.K.W."/>
        </authorList>
    </citation>
    <scope>NUCLEOTIDE SEQUENCE</scope>
    <source>
        <strain evidence="2">Derf</strain>
        <tissue evidence="2">Whole organism</tissue>
    </source>
</reference>
<protein>
    <submittedName>
        <fullName evidence="2">Uncharacterized protein</fullName>
    </submittedName>
</protein>
<feature type="region of interest" description="Disordered" evidence="1">
    <location>
        <begin position="55"/>
        <end position="77"/>
    </location>
</feature>
<dbReference type="Proteomes" id="UP000790347">
    <property type="component" value="Unassembled WGS sequence"/>
</dbReference>
<keyword evidence="3" id="KW-1185">Reference proteome</keyword>
<comment type="caution">
    <text evidence="2">The sequence shown here is derived from an EMBL/GenBank/DDBJ whole genome shotgun (WGS) entry which is preliminary data.</text>
</comment>
<dbReference type="AlphaFoldDB" id="A0A922HLK6"/>
<feature type="compositionally biased region" description="Acidic residues" evidence="1">
    <location>
        <begin position="55"/>
        <end position="69"/>
    </location>
</feature>
<accession>A0A922HLK6</accession>
<proteinExistence type="predicted"/>
<reference evidence="2" key="2">
    <citation type="journal article" date="2022" name="Res Sq">
        <title>Comparative Genomics Reveals Insights into the Divergent Evolution of Astigmatic Mites and Household Pest Adaptations.</title>
        <authorList>
            <person name="Xiong Q."/>
            <person name="Wan A.T.-Y."/>
            <person name="Liu X.-Y."/>
            <person name="Fung C.S.-H."/>
            <person name="Xiao X."/>
            <person name="Malainual N."/>
            <person name="Hou J."/>
            <person name="Wang L."/>
            <person name="Wang M."/>
            <person name="Yang K."/>
            <person name="Cui Y."/>
            <person name="Leung E."/>
            <person name="Nong W."/>
            <person name="Shin S.-K."/>
            <person name="Au S."/>
            <person name="Jeong K.Y."/>
            <person name="Chew F.T."/>
            <person name="Hui J."/>
            <person name="Leung T.F."/>
            <person name="Tungtrongchitr A."/>
            <person name="Zhong N."/>
            <person name="Liu Z."/>
            <person name="Tsui S."/>
        </authorList>
    </citation>
    <scope>NUCLEOTIDE SEQUENCE</scope>
    <source>
        <strain evidence="2">Derf</strain>
        <tissue evidence="2">Whole organism</tissue>
    </source>
</reference>
<gene>
    <name evidence="2" type="ORF">DERF_014288</name>
</gene>
<evidence type="ECO:0000313" key="3">
    <source>
        <dbReference type="Proteomes" id="UP000790347"/>
    </source>
</evidence>
<organism evidence="2 3">
    <name type="scientific">Dermatophagoides farinae</name>
    <name type="common">American house dust mite</name>
    <dbReference type="NCBI Taxonomy" id="6954"/>
    <lineage>
        <taxon>Eukaryota</taxon>
        <taxon>Metazoa</taxon>
        <taxon>Ecdysozoa</taxon>
        <taxon>Arthropoda</taxon>
        <taxon>Chelicerata</taxon>
        <taxon>Arachnida</taxon>
        <taxon>Acari</taxon>
        <taxon>Acariformes</taxon>
        <taxon>Sarcoptiformes</taxon>
        <taxon>Astigmata</taxon>
        <taxon>Psoroptidia</taxon>
        <taxon>Analgoidea</taxon>
        <taxon>Pyroglyphidae</taxon>
        <taxon>Dermatophagoidinae</taxon>
        <taxon>Dermatophagoides</taxon>
    </lineage>
</organism>
<dbReference type="EMBL" id="ASGP02000008">
    <property type="protein sequence ID" value="KAH9493547.1"/>
    <property type="molecule type" value="Genomic_DNA"/>
</dbReference>
<name>A0A922HLK6_DERFA</name>
<evidence type="ECO:0000256" key="1">
    <source>
        <dbReference type="SAM" id="MobiDB-lite"/>
    </source>
</evidence>